<dbReference type="InterPro" id="IPR000182">
    <property type="entry name" value="GNAT_dom"/>
</dbReference>
<dbReference type="SUPFAM" id="SSF55729">
    <property type="entry name" value="Acyl-CoA N-acyltransferases (Nat)"/>
    <property type="match status" value="1"/>
</dbReference>
<dbReference type="PROSITE" id="PS51186">
    <property type="entry name" value="GNAT"/>
    <property type="match status" value="1"/>
</dbReference>
<reference evidence="3 4" key="2">
    <citation type="submission" date="2018-06" db="EMBL/GenBank/DDBJ databases">
        <authorList>
            <consortium name="Pathogen Informatics"/>
            <person name="Doyle S."/>
        </authorList>
    </citation>
    <scope>NUCLEOTIDE SEQUENCE [LARGE SCALE GENOMIC DNA]</scope>
    <source>
        <strain evidence="3 4">NCTC11224</strain>
    </source>
</reference>
<dbReference type="AlphaFoldDB" id="A0A174QL32"/>
<evidence type="ECO:0000313" key="2">
    <source>
        <dbReference type="EMBL" id="CUP71590.1"/>
    </source>
</evidence>
<evidence type="ECO:0000259" key="1">
    <source>
        <dbReference type="PROSITE" id="PS51186"/>
    </source>
</evidence>
<dbReference type="InterPro" id="IPR016181">
    <property type="entry name" value="Acyl_CoA_acyltransferase"/>
</dbReference>
<accession>A0A174QL32</accession>
<dbReference type="EMBL" id="UAVW01000019">
    <property type="protein sequence ID" value="SQB15968.1"/>
    <property type="molecule type" value="Genomic_DNA"/>
</dbReference>
<dbReference type="EMBL" id="CZAB01000047">
    <property type="protein sequence ID" value="CUP71590.1"/>
    <property type="molecule type" value="Genomic_DNA"/>
</dbReference>
<dbReference type="GO" id="GO:0016747">
    <property type="term" value="F:acyltransferase activity, transferring groups other than amino-acyl groups"/>
    <property type="evidence" value="ECO:0007669"/>
    <property type="project" value="InterPro"/>
</dbReference>
<dbReference type="RefSeq" id="WP_057572526.1">
    <property type="nucleotide sequence ID" value="NZ_CZAB01000047.1"/>
</dbReference>
<dbReference type="Pfam" id="PF00583">
    <property type="entry name" value="Acetyltransf_1"/>
    <property type="match status" value="1"/>
</dbReference>
<evidence type="ECO:0000313" key="4">
    <source>
        <dbReference type="Proteomes" id="UP000251853"/>
    </source>
</evidence>
<sequence>MLKLVRFDLRNPAEWDEFYNLFSAYLEEVCDDDEYQENIADLHDETLNSQMIEQTQQEHNPYFVMRIVLSEECVGLISYSYNEKCFLGFINNFYVCPEQRSTGIGSTVYRMVETHLSELGAKQVDLIPVGKAQPFYVRNGFVQTRTTIDGEQVFGKKIKE</sequence>
<protein>
    <submittedName>
        <fullName evidence="2">Acetyltransferase (GNAT) family</fullName>
    </submittedName>
</protein>
<gene>
    <name evidence="2" type="ORF">ERS852480_03915</name>
    <name evidence="3" type="ORF">NCTC11224_05065</name>
</gene>
<feature type="domain" description="N-acetyltransferase" evidence="1">
    <location>
        <begin position="5"/>
        <end position="159"/>
    </location>
</feature>
<dbReference type="Proteomes" id="UP000095512">
    <property type="component" value="Unassembled WGS sequence"/>
</dbReference>
<dbReference type="Proteomes" id="UP000251853">
    <property type="component" value="Unassembled WGS sequence"/>
</dbReference>
<name>A0A174QL32_9FIRM</name>
<proteinExistence type="predicted"/>
<organism evidence="2">
    <name type="scientific">Enterocloster clostridioformis</name>
    <dbReference type="NCBI Taxonomy" id="1531"/>
    <lineage>
        <taxon>Bacteria</taxon>
        <taxon>Bacillati</taxon>
        <taxon>Bacillota</taxon>
        <taxon>Clostridia</taxon>
        <taxon>Lachnospirales</taxon>
        <taxon>Lachnospiraceae</taxon>
        <taxon>Enterocloster</taxon>
    </lineage>
</organism>
<keyword evidence="4" id="KW-1185">Reference proteome</keyword>
<dbReference type="Gene3D" id="3.40.630.30">
    <property type="match status" value="1"/>
</dbReference>
<evidence type="ECO:0000313" key="3">
    <source>
        <dbReference type="EMBL" id="SQB15968.1"/>
    </source>
</evidence>
<dbReference type="CDD" id="cd04301">
    <property type="entry name" value="NAT_SF"/>
    <property type="match status" value="1"/>
</dbReference>
<keyword evidence="2" id="KW-0808">Transferase</keyword>
<reference evidence="2" key="1">
    <citation type="submission" date="2015-09" db="EMBL/GenBank/DDBJ databases">
        <authorList>
            <consortium name="Pathogen Informatics"/>
        </authorList>
    </citation>
    <scope>NUCLEOTIDE SEQUENCE [LARGE SCALE GENOMIC DNA]</scope>
    <source>
        <strain evidence="2">2789STDY5834865</strain>
    </source>
</reference>